<dbReference type="EMBL" id="JAHLQK010000006">
    <property type="protein sequence ID" value="MBU5677900.1"/>
    <property type="molecule type" value="Genomic_DNA"/>
</dbReference>
<evidence type="ECO:0000259" key="1">
    <source>
        <dbReference type="Pfam" id="PF04233"/>
    </source>
</evidence>
<feature type="domain" description="Phage head morphogenesis" evidence="1">
    <location>
        <begin position="198"/>
        <end position="301"/>
    </location>
</feature>
<name>A0ABS6G5Z1_9FIRM</name>
<dbReference type="Pfam" id="PF04233">
    <property type="entry name" value="Phage_Mu_F"/>
    <property type="match status" value="1"/>
</dbReference>
<comment type="caution">
    <text evidence="2">The sequence shown here is derived from an EMBL/GenBank/DDBJ whole genome shotgun (WGS) entry which is preliminary data.</text>
</comment>
<protein>
    <submittedName>
        <fullName evidence="2">Minor capsid protein</fullName>
    </submittedName>
</protein>
<evidence type="ECO:0000313" key="2">
    <source>
        <dbReference type="EMBL" id="MBU5677900.1"/>
    </source>
</evidence>
<dbReference type="NCBIfam" id="TIGR01641">
    <property type="entry name" value="phageSPP1_gp7"/>
    <property type="match status" value="1"/>
</dbReference>
<reference evidence="2 3" key="1">
    <citation type="submission" date="2021-06" db="EMBL/GenBank/DDBJ databases">
        <authorList>
            <person name="Sun Q."/>
            <person name="Li D."/>
        </authorList>
    </citation>
    <scope>NUCLEOTIDE SEQUENCE [LARGE SCALE GENOMIC DNA]</scope>
    <source>
        <strain evidence="2 3">MSJ-5</strain>
    </source>
</reference>
<sequence length="511" mass="59402">MKSNQYWKQRSIERMAKYHKDSEETINLISNAYSKALHDIEEDIRKIVGTYATNGKLTSAQARKYLNQKIPNFILDIIRNLYPKVKNESLQQWMLSILNAPAYKARITRLEALKQSIYLRTKLVADIETQLATSQYLDTINPAYYRNMFDIQKGISMGFDVAQMPTNVIKTVLNNPWSGKHFSSRIWNNTDALAEKLIEVITSGFMSGKSIDRMVKEIEELTDYGKFAATRLVRTETTFMANAAEMESYKEAGIDKYIYVATLDMRTSDICQKLDRQIFNVKDAEPGKNLPPMHPYCRSTTRAYLGEDTLKGIQRRARDPKTGKTYLVPADMSYKEWYKKYVVDEYGQDQAQAMKNKIVNKSSDKEQHNRYKDILGKEVPKSFDKFQELKYNNSEEWKGLQQLYRDTNSGKVWQNAEFSTEKLFNKHYDKHLSEYGNITKEEYLNMARDLLASPVKGDIEGFKSGIGFVFRYNKTTNDFAIGRADGYISTLYKPIDGYEHYLEQVEKYMEE</sequence>
<dbReference type="Proteomes" id="UP000779508">
    <property type="component" value="Unassembled WGS sequence"/>
</dbReference>
<gene>
    <name evidence="2" type="ORF">KQI88_15895</name>
</gene>
<organism evidence="2 3">
    <name type="scientific">Alkaliphilus flagellatus</name>
    <dbReference type="NCBI Taxonomy" id="2841507"/>
    <lineage>
        <taxon>Bacteria</taxon>
        <taxon>Bacillati</taxon>
        <taxon>Bacillota</taxon>
        <taxon>Clostridia</taxon>
        <taxon>Peptostreptococcales</taxon>
        <taxon>Natronincolaceae</taxon>
        <taxon>Alkaliphilus</taxon>
    </lineage>
</organism>
<accession>A0ABS6G5Z1</accession>
<dbReference type="InterPro" id="IPR006528">
    <property type="entry name" value="Phage_head_morphogenesis_dom"/>
</dbReference>
<keyword evidence="3" id="KW-1185">Reference proteome</keyword>
<dbReference type="RefSeq" id="WP_216418996.1">
    <property type="nucleotide sequence ID" value="NZ_JAHLQK010000006.1"/>
</dbReference>
<evidence type="ECO:0000313" key="3">
    <source>
        <dbReference type="Proteomes" id="UP000779508"/>
    </source>
</evidence>
<proteinExistence type="predicted"/>